<organism evidence="1">
    <name type="scientific">Trypanosoma vivax (strain Y486)</name>
    <dbReference type="NCBI Taxonomy" id="1055687"/>
    <lineage>
        <taxon>Eukaryota</taxon>
        <taxon>Discoba</taxon>
        <taxon>Euglenozoa</taxon>
        <taxon>Kinetoplastea</taxon>
        <taxon>Metakinetoplastina</taxon>
        <taxon>Trypanosomatida</taxon>
        <taxon>Trypanosomatidae</taxon>
        <taxon>Trypanosoma</taxon>
        <taxon>Duttonella</taxon>
    </lineage>
</organism>
<dbReference type="OMA" id="RDFMAHK"/>
<sequence length="194" mass="21773">MLRNTYRRLGGGGELFPTSKETAHLAQQWVMERRPPPPPGRGMCHVPVVNSHSTQSKWQTVQAHIHSVVTIPLDAASPPNAVTPRPSTRAVDTIVAGVKSQLSGHARGPLNSIAAANISAKAMSEARMKTRDYGENKSSFRERPGWEVTTDVIELSEWLYKRIHKHRKMVNDNSNGYEKEYMPWEKKQVIPSKK</sequence>
<dbReference type="AlphaFoldDB" id="G0U4D9"/>
<name>G0U4D9_TRYVY</name>
<evidence type="ECO:0000313" key="1">
    <source>
        <dbReference type="EMBL" id="CCC52303.1"/>
    </source>
</evidence>
<protein>
    <submittedName>
        <fullName evidence="1">Uncharacterized protein</fullName>
    </submittedName>
</protein>
<accession>G0U4D9</accession>
<dbReference type="VEuPathDB" id="TriTrypDB:TvY486_1013460"/>
<dbReference type="EMBL" id="HE573026">
    <property type="protein sequence ID" value="CCC52303.1"/>
    <property type="molecule type" value="Genomic_DNA"/>
</dbReference>
<reference evidence="1" key="1">
    <citation type="journal article" date="2012" name="Proc. Natl. Acad. Sci. U.S.A.">
        <title>Antigenic diversity is generated by distinct evolutionary mechanisms in African trypanosome species.</title>
        <authorList>
            <person name="Jackson A.P."/>
            <person name="Berry A."/>
            <person name="Aslett M."/>
            <person name="Allison H.C."/>
            <person name="Burton P."/>
            <person name="Vavrova-Anderson J."/>
            <person name="Brown R."/>
            <person name="Browne H."/>
            <person name="Corton N."/>
            <person name="Hauser H."/>
            <person name="Gamble J."/>
            <person name="Gilderthorp R."/>
            <person name="Marcello L."/>
            <person name="McQuillan J."/>
            <person name="Otto T.D."/>
            <person name="Quail M.A."/>
            <person name="Sanders M.J."/>
            <person name="van Tonder A."/>
            <person name="Ginger M.L."/>
            <person name="Field M.C."/>
            <person name="Barry J.D."/>
            <person name="Hertz-Fowler C."/>
            <person name="Berriman M."/>
        </authorList>
    </citation>
    <scope>NUCLEOTIDE SEQUENCE</scope>
    <source>
        <strain evidence="1">Y486</strain>
    </source>
</reference>
<gene>
    <name evidence="1" type="ORF">TVY486_1013460</name>
</gene>
<proteinExistence type="predicted"/>